<reference evidence="1 2" key="1">
    <citation type="journal article" date="2019" name="Nat. Ecol. Evol.">
        <title>Megaphylogeny resolves global patterns of mushroom evolution.</title>
        <authorList>
            <person name="Varga T."/>
            <person name="Krizsan K."/>
            <person name="Foldi C."/>
            <person name="Dima B."/>
            <person name="Sanchez-Garcia M."/>
            <person name="Sanchez-Ramirez S."/>
            <person name="Szollosi G.J."/>
            <person name="Szarkandi J.G."/>
            <person name="Papp V."/>
            <person name="Albert L."/>
            <person name="Andreopoulos W."/>
            <person name="Angelini C."/>
            <person name="Antonin V."/>
            <person name="Barry K.W."/>
            <person name="Bougher N.L."/>
            <person name="Buchanan P."/>
            <person name="Buyck B."/>
            <person name="Bense V."/>
            <person name="Catcheside P."/>
            <person name="Chovatia M."/>
            <person name="Cooper J."/>
            <person name="Damon W."/>
            <person name="Desjardin D."/>
            <person name="Finy P."/>
            <person name="Geml J."/>
            <person name="Haridas S."/>
            <person name="Hughes K."/>
            <person name="Justo A."/>
            <person name="Karasinski D."/>
            <person name="Kautmanova I."/>
            <person name="Kiss B."/>
            <person name="Kocsube S."/>
            <person name="Kotiranta H."/>
            <person name="LaButti K.M."/>
            <person name="Lechner B.E."/>
            <person name="Liimatainen K."/>
            <person name="Lipzen A."/>
            <person name="Lukacs Z."/>
            <person name="Mihaltcheva S."/>
            <person name="Morgado L.N."/>
            <person name="Niskanen T."/>
            <person name="Noordeloos M.E."/>
            <person name="Ohm R.A."/>
            <person name="Ortiz-Santana B."/>
            <person name="Ovrebo C."/>
            <person name="Racz N."/>
            <person name="Riley R."/>
            <person name="Savchenko A."/>
            <person name="Shiryaev A."/>
            <person name="Soop K."/>
            <person name="Spirin V."/>
            <person name="Szebenyi C."/>
            <person name="Tomsovsky M."/>
            <person name="Tulloss R.E."/>
            <person name="Uehling J."/>
            <person name="Grigoriev I.V."/>
            <person name="Vagvolgyi C."/>
            <person name="Papp T."/>
            <person name="Martin F.M."/>
            <person name="Miettinen O."/>
            <person name="Hibbett D.S."/>
            <person name="Nagy L.G."/>
        </authorList>
    </citation>
    <scope>NUCLEOTIDE SEQUENCE [LARGE SCALE GENOMIC DNA]</scope>
    <source>
        <strain evidence="1 2">CBS 121175</strain>
    </source>
</reference>
<keyword evidence="2" id="KW-1185">Reference proteome</keyword>
<protein>
    <submittedName>
        <fullName evidence="1">Uncharacterized protein</fullName>
    </submittedName>
</protein>
<proteinExistence type="predicted"/>
<sequence length="267" mass="30384">MEAVLASVAELKFSAQEPPSLEMHERIHALVKEVMEQEGHTKKSEPVPIDILRFAVYNILFPTFNVNLTGSLLDLLASVEFHRQTHMKIIGDYLLSMRANATEDLTELDPDLATNVRFIVSNDPALRDMFLEIVKMCCAKHIYESWVSGPMTDFWLHLNRYLPTASQTGAFRCAFYHTLSEEETTQVEETVKECINAITTGYDRFYELADGRISFTKLVQTGEFRDYSAPMSVVESEQLCVLIKTYVDTVNDDAKVICFVSEEDTVE</sequence>
<dbReference type="OrthoDB" id="3244206at2759"/>
<dbReference type="AlphaFoldDB" id="A0A5C3KSX2"/>
<gene>
    <name evidence="1" type="ORF">FA15DRAFT_450671</name>
</gene>
<evidence type="ECO:0000313" key="1">
    <source>
        <dbReference type="EMBL" id="TFK23671.1"/>
    </source>
</evidence>
<accession>A0A5C3KSX2</accession>
<dbReference type="EMBL" id="ML210214">
    <property type="protein sequence ID" value="TFK23671.1"/>
    <property type="molecule type" value="Genomic_DNA"/>
</dbReference>
<evidence type="ECO:0000313" key="2">
    <source>
        <dbReference type="Proteomes" id="UP000307440"/>
    </source>
</evidence>
<organism evidence="1 2">
    <name type="scientific">Coprinopsis marcescibilis</name>
    <name type="common">Agaric fungus</name>
    <name type="synonym">Psathyrella marcescibilis</name>
    <dbReference type="NCBI Taxonomy" id="230819"/>
    <lineage>
        <taxon>Eukaryota</taxon>
        <taxon>Fungi</taxon>
        <taxon>Dikarya</taxon>
        <taxon>Basidiomycota</taxon>
        <taxon>Agaricomycotina</taxon>
        <taxon>Agaricomycetes</taxon>
        <taxon>Agaricomycetidae</taxon>
        <taxon>Agaricales</taxon>
        <taxon>Agaricineae</taxon>
        <taxon>Psathyrellaceae</taxon>
        <taxon>Coprinopsis</taxon>
    </lineage>
</organism>
<name>A0A5C3KSX2_COPMA</name>
<dbReference type="Proteomes" id="UP000307440">
    <property type="component" value="Unassembled WGS sequence"/>
</dbReference>